<name>A0A1N7MCC1_9GAMM</name>
<dbReference type="PROSITE" id="PS50937">
    <property type="entry name" value="HTH_MERR_2"/>
    <property type="match status" value="1"/>
</dbReference>
<sequence length="303" mass="33623">MSAPSESQAAYYPIRVVSNETGVNAITLRAWERRYGLITPKRTAKGHRLYTEADIQLIRKVVSLLQRGIPISQAKAMLENGEPEPDINVQTSQPSQWSQYRARLASAIRDFDDVEIARVMDEVTGFFPVDIALRFLLLPLHQQLREQITEPLGSARLQFFAGFLQGRLSMRLSESSEQSMKVTLVLANTVYSDDLELLLLGILLKQFGIRVIRLAGLSTPQEISELIRTQNLQGAVLGVADSPEPGQLQSLRNLAAETGQLIFCSGQNVSQASTLRERGLVALNRDPQQDALTVRDVLTGVNE</sequence>
<dbReference type="PANTHER" id="PTHR30204">
    <property type="entry name" value="REDOX-CYCLING DRUG-SENSING TRANSCRIPTIONAL ACTIVATOR SOXR"/>
    <property type="match status" value="1"/>
</dbReference>
<dbReference type="Gene3D" id="1.10.1660.10">
    <property type="match status" value="1"/>
</dbReference>
<keyword evidence="2 5" id="KW-0238">DNA-binding</keyword>
<evidence type="ECO:0000313" key="5">
    <source>
        <dbReference type="EMBL" id="SIS83692.1"/>
    </source>
</evidence>
<keyword evidence="6" id="KW-1185">Reference proteome</keyword>
<evidence type="ECO:0000256" key="3">
    <source>
        <dbReference type="ARBA" id="ARBA00023163"/>
    </source>
</evidence>
<dbReference type="InterPro" id="IPR009061">
    <property type="entry name" value="DNA-bd_dom_put_sf"/>
</dbReference>
<dbReference type="EMBL" id="FTOH01000005">
    <property type="protein sequence ID" value="SIS83692.1"/>
    <property type="molecule type" value="Genomic_DNA"/>
</dbReference>
<reference evidence="6" key="1">
    <citation type="submission" date="2017-01" db="EMBL/GenBank/DDBJ databases">
        <authorList>
            <person name="Varghese N."/>
            <person name="Submissions S."/>
        </authorList>
    </citation>
    <scope>NUCLEOTIDE SEQUENCE [LARGE SCALE GENOMIC DNA]</scope>
    <source>
        <strain evidence="6">DSM 24913</strain>
    </source>
</reference>
<organism evidence="5 6">
    <name type="scientific">Thalassolituus maritimus</name>
    <dbReference type="NCBI Taxonomy" id="484498"/>
    <lineage>
        <taxon>Bacteria</taxon>
        <taxon>Pseudomonadati</taxon>
        <taxon>Pseudomonadota</taxon>
        <taxon>Gammaproteobacteria</taxon>
        <taxon>Oceanospirillales</taxon>
        <taxon>Oceanospirillaceae</taxon>
        <taxon>Thalassolituus</taxon>
    </lineage>
</organism>
<dbReference type="Pfam" id="PF13411">
    <property type="entry name" value="MerR_1"/>
    <property type="match status" value="1"/>
</dbReference>
<gene>
    <name evidence="5" type="ORF">SAMN05421686_10593</name>
</gene>
<feature type="domain" description="HTH merR-type" evidence="4">
    <location>
        <begin position="11"/>
        <end position="80"/>
    </location>
</feature>
<protein>
    <submittedName>
        <fullName evidence="5">DNA-binding transcriptional regulator, MerR family</fullName>
    </submittedName>
</protein>
<evidence type="ECO:0000256" key="2">
    <source>
        <dbReference type="ARBA" id="ARBA00023125"/>
    </source>
</evidence>
<dbReference type="PANTHER" id="PTHR30204:SF67">
    <property type="entry name" value="HTH-TYPE TRANSCRIPTIONAL REGULATOR MLRA-RELATED"/>
    <property type="match status" value="1"/>
</dbReference>
<evidence type="ECO:0000256" key="1">
    <source>
        <dbReference type="ARBA" id="ARBA00023015"/>
    </source>
</evidence>
<keyword evidence="1" id="KW-0805">Transcription regulation</keyword>
<dbReference type="InterPro" id="IPR047057">
    <property type="entry name" value="MerR_fam"/>
</dbReference>
<proteinExistence type="predicted"/>
<evidence type="ECO:0000313" key="6">
    <source>
        <dbReference type="Proteomes" id="UP000185639"/>
    </source>
</evidence>
<dbReference type="AlphaFoldDB" id="A0A1N7MCC1"/>
<dbReference type="STRING" id="484498.SAMN05421686_10593"/>
<keyword evidence="3" id="KW-0804">Transcription</keyword>
<accession>A0A1N7MCC1</accession>
<dbReference type="Proteomes" id="UP000185639">
    <property type="component" value="Unassembled WGS sequence"/>
</dbReference>
<dbReference type="OrthoDB" id="9800334at2"/>
<dbReference type="InterPro" id="IPR000551">
    <property type="entry name" value="MerR-type_HTH_dom"/>
</dbReference>
<dbReference type="SMART" id="SM00422">
    <property type="entry name" value="HTH_MERR"/>
    <property type="match status" value="1"/>
</dbReference>
<dbReference type="GO" id="GO:0003677">
    <property type="term" value="F:DNA binding"/>
    <property type="evidence" value="ECO:0007669"/>
    <property type="project" value="UniProtKB-KW"/>
</dbReference>
<dbReference type="GO" id="GO:0003700">
    <property type="term" value="F:DNA-binding transcription factor activity"/>
    <property type="evidence" value="ECO:0007669"/>
    <property type="project" value="InterPro"/>
</dbReference>
<dbReference type="RefSeq" id="WP_076515387.1">
    <property type="nucleotide sequence ID" value="NZ_FTOH01000005.1"/>
</dbReference>
<dbReference type="SUPFAM" id="SSF46955">
    <property type="entry name" value="Putative DNA-binding domain"/>
    <property type="match status" value="1"/>
</dbReference>
<evidence type="ECO:0000259" key="4">
    <source>
        <dbReference type="PROSITE" id="PS50937"/>
    </source>
</evidence>
<dbReference type="CDD" id="cd01104">
    <property type="entry name" value="HTH_MlrA-CarA"/>
    <property type="match status" value="1"/>
</dbReference>